<evidence type="ECO:0000256" key="2">
    <source>
        <dbReference type="ARBA" id="ARBA00023125"/>
    </source>
</evidence>
<comment type="caution">
    <text evidence="5">The sequence shown here is derived from an EMBL/GenBank/DDBJ whole genome shotgun (WGS) entry which is preliminary data.</text>
</comment>
<organism evidence="5 6">
    <name type="scientific">Comamonas testosteroni</name>
    <name type="common">Pseudomonas testosteroni</name>
    <dbReference type="NCBI Taxonomy" id="285"/>
    <lineage>
        <taxon>Bacteria</taxon>
        <taxon>Pseudomonadati</taxon>
        <taxon>Pseudomonadota</taxon>
        <taxon>Betaproteobacteria</taxon>
        <taxon>Burkholderiales</taxon>
        <taxon>Comamonadaceae</taxon>
        <taxon>Comamonas</taxon>
    </lineage>
</organism>
<dbReference type="PROSITE" id="PS01117">
    <property type="entry name" value="HTH_MARR_1"/>
    <property type="match status" value="1"/>
</dbReference>
<dbReference type="Gene3D" id="1.10.10.10">
    <property type="entry name" value="Winged helix-like DNA-binding domain superfamily/Winged helix DNA-binding domain"/>
    <property type="match status" value="1"/>
</dbReference>
<dbReference type="InterPro" id="IPR036390">
    <property type="entry name" value="WH_DNA-bd_sf"/>
</dbReference>
<reference evidence="5 6" key="1">
    <citation type="submission" date="2018-08" db="EMBL/GenBank/DDBJ databases">
        <title>Comamonas testosteroni strain SWCO2.</title>
        <authorList>
            <person name="Jiang N."/>
            <person name="Zhang X.Z."/>
        </authorList>
    </citation>
    <scope>NUCLEOTIDE SEQUENCE [LARGE SCALE GENOMIC DNA]</scope>
    <source>
        <strain evidence="5 6">SWCO2</strain>
    </source>
</reference>
<name>A0A373FQF6_COMTE</name>
<dbReference type="GO" id="GO:0006950">
    <property type="term" value="P:response to stress"/>
    <property type="evidence" value="ECO:0007669"/>
    <property type="project" value="TreeGrafter"/>
</dbReference>
<dbReference type="InterPro" id="IPR000835">
    <property type="entry name" value="HTH_MarR-typ"/>
</dbReference>
<dbReference type="SMART" id="SM00347">
    <property type="entry name" value="HTH_MARR"/>
    <property type="match status" value="1"/>
</dbReference>
<dbReference type="SUPFAM" id="SSF46785">
    <property type="entry name" value="Winged helix' DNA-binding domain"/>
    <property type="match status" value="1"/>
</dbReference>
<keyword evidence="3" id="KW-0804">Transcription</keyword>
<gene>
    <name evidence="5" type="ORF">DZC30_07245</name>
</gene>
<dbReference type="PROSITE" id="PS50995">
    <property type="entry name" value="HTH_MARR_2"/>
    <property type="match status" value="1"/>
</dbReference>
<sequence length="150" mass="16790">MKKKTENLDLYTLPGHYARRVNQAAVALFTEEIGDLKLTPVQYAALQTICNRPGIDQTTLAKAIAFDTSTINGVIDRMEARGLLERNASPTDKRVRLITPTALGKETLQEAIPRVLNSQERLMEPLSEKERKEFLRLAKLLIRADSTAAE</sequence>
<keyword evidence="6" id="KW-1185">Reference proteome</keyword>
<dbReference type="EMBL" id="QURR01000007">
    <property type="protein sequence ID" value="RGE45735.1"/>
    <property type="molecule type" value="Genomic_DNA"/>
</dbReference>
<keyword evidence="1" id="KW-0805">Transcription regulation</keyword>
<dbReference type="GO" id="GO:0003677">
    <property type="term" value="F:DNA binding"/>
    <property type="evidence" value="ECO:0007669"/>
    <property type="project" value="UniProtKB-KW"/>
</dbReference>
<evidence type="ECO:0000256" key="1">
    <source>
        <dbReference type="ARBA" id="ARBA00023015"/>
    </source>
</evidence>
<evidence type="ECO:0000313" key="6">
    <source>
        <dbReference type="Proteomes" id="UP000261948"/>
    </source>
</evidence>
<proteinExistence type="predicted"/>
<keyword evidence="2" id="KW-0238">DNA-binding</keyword>
<dbReference type="GO" id="GO:0003700">
    <property type="term" value="F:DNA-binding transcription factor activity"/>
    <property type="evidence" value="ECO:0007669"/>
    <property type="project" value="InterPro"/>
</dbReference>
<evidence type="ECO:0000259" key="4">
    <source>
        <dbReference type="PROSITE" id="PS50995"/>
    </source>
</evidence>
<dbReference type="InterPro" id="IPR036388">
    <property type="entry name" value="WH-like_DNA-bd_sf"/>
</dbReference>
<dbReference type="PRINTS" id="PR00598">
    <property type="entry name" value="HTHMARR"/>
</dbReference>
<dbReference type="InterPro" id="IPR023187">
    <property type="entry name" value="Tscrpt_reg_MarR-type_CS"/>
</dbReference>
<accession>A0A373FQF6</accession>
<protein>
    <submittedName>
        <fullName evidence="5">MarR family transcriptional regulator</fullName>
    </submittedName>
</protein>
<dbReference type="InterPro" id="IPR039422">
    <property type="entry name" value="MarR/SlyA-like"/>
</dbReference>
<dbReference type="PANTHER" id="PTHR33164">
    <property type="entry name" value="TRANSCRIPTIONAL REGULATOR, MARR FAMILY"/>
    <property type="match status" value="1"/>
</dbReference>
<evidence type="ECO:0000313" key="5">
    <source>
        <dbReference type="EMBL" id="RGE45735.1"/>
    </source>
</evidence>
<dbReference type="AlphaFoldDB" id="A0A373FQF6"/>
<dbReference type="PANTHER" id="PTHR33164:SF95">
    <property type="entry name" value="TRANSCRIPTIONAL REGULATOR"/>
    <property type="match status" value="1"/>
</dbReference>
<evidence type="ECO:0000256" key="3">
    <source>
        <dbReference type="ARBA" id="ARBA00023163"/>
    </source>
</evidence>
<dbReference type="Pfam" id="PF01047">
    <property type="entry name" value="MarR"/>
    <property type="match status" value="1"/>
</dbReference>
<feature type="domain" description="HTH marR-type" evidence="4">
    <location>
        <begin position="7"/>
        <end position="143"/>
    </location>
</feature>
<dbReference type="Proteomes" id="UP000261948">
    <property type="component" value="Unassembled WGS sequence"/>
</dbReference>
<dbReference type="OrthoDB" id="4549026at2"/>